<dbReference type="GO" id="GO:0005815">
    <property type="term" value="C:microtubule organizing center"/>
    <property type="evidence" value="ECO:0007669"/>
    <property type="project" value="TreeGrafter"/>
</dbReference>
<organism evidence="1 2">
    <name type="scientific">Hypsizygus marmoreus</name>
    <name type="common">White beech mushroom</name>
    <name type="synonym">Agaricus marmoreus</name>
    <dbReference type="NCBI Taxonomy" id="39966"/>
    <lineage>
        <taxon>Eukaryota</taxon>
        <taxon>Fungi</taxon>
        <taxon>Dikarya</taxon>
        <taxon>Basidiomycota</taxon>
        <taxon>Agaricomycotina</taxon>
        <taxon>Agaricomycetes</taxon>
        <taxon>Agaricomycetidae</taxon>
        <taxon>Agaricales</taxon>
        <taxon>Tricholomatineae</taxon>
        <taxon>Lyophyllaceae</taxon>
        <taxon>Hypsizygus</taxon>
    </lineage>
</organism>
<evidence type="ECO:0000313" key="2">
    <source>
        <dbReference type="Proteomes" id="UP000076154"/>
    </source>
</evidence>
<dbReference type="InParanoid" id="A0A369K5L6"/>
<proteinExistence type="predicted"/>
<evidence type="ECO:0000313" key="1">
    <source>
        <dbReference type="EMBL" id="RDB29198.1"/>
    </source>
</evidence>
<dbReference type="GO" id="GO:0033063">
    <property type="term" value="C:Rad51B-Rad51C-Rad51D-XRCC2 complex"/>
    <property type="evidence" value="ECO:0007669"/>
    <property type="project" value="InterPro"/>
</dbReference>
<dbReference type="CDD" id="cd19490">
    <property type="entry name" value="XRCC2"/>
    <property type="match status" value="1"/>
</dbReference>
<protein>
    <submittedName>
        <fullName evidence="1">DNA repair protein XRCC2</fullName>
    </submittedName>
</protein>
<dbReference type="GO" id="GO:0000400">
    <property type="term" value="F:four-way junction DNA binding"/>
    <property type="evidence" value="ECO:0007669"/>
    <property type="project" value="TreeGrafter"/>
</dbReference>
<dbReference type="GO" id="GO:0042148">
    <property type="term" value="P:DNA strand invasion"/>
    <property type="evidence" value="ECO:0007669"/>
    <property type="project" value="TreeGrafter"/>
</dbReference>
<name>A0A369K5L6_HYPMA</name>
<dbReference type="STRING" id="39966.A0A369K5L6"/>
<keyword evidence="2" id="KW-1185">Reference proteome</keyword>
<dbReference type="GO" id="GO:0000724">
    <property type="term" value="P:double-strand break repair via homologous recombination"/>
    <property type="evidence" value="ECO:0007669"/>
    <property type="project" value="InterPro"/>
</dbReference>
<accession>A0A369K5L6</accession>
<dbReference type="Gene3D" id="3.40.50.300">
    <property type="entry name" value="P-loop containing nucleotide triphosphate hydrolases"/>
    <property type="match status" value="1"/>
</dbReference>
<dbReference type="GO" id="GO:0005657">
    <property type="term" value="C:replication fork"/>
    <property type="evidence" value="ECO:0007669"/>
    <property type="project" value="InterPro"/>
</dbReference>
<reference evidence="1" key="1">
    <citation type="submission" date="2018-04" db="EMBL/GenBank/DDBJ databases">
        <title>Whole genome sequencing of Hypsizygus marmoreus.</title>
        <authorList>
            <person name="Choi I.-G."/>
            <person name="Min B."/>
            <person name="Kim J.-G."/>
            <person name="Kim S."/>
            <person name="Oh Y.-L."/>
            <person name="Kong W.-S."/>
            <person name="Park H."/>
            <person name="Jeong J."/>
            <person name="Song E.-S."/>
        </authorList>
    </citation>
    <scope>NUCLEOTIDE SEQUENCE [LARGE SCALE GENOMIC DNA]</scope>
    <source>
        <strain evidence="1">51987-8</strain>
    </source>
</reference>
<dbReference type="InterPro" id="IPR030547">
    <property type="entry name" value="XRCC2"/>
</dbReference>
<dbReference type="AlphaFoldDB" id="A0A369K5L6"/>
<sequence>MLNKQPAILAHIPSLDLSQLLADVYPSVRTHRFSPPDVVEIQGSPASGKTHLLYHLLIDCIIPHAYQSSILGGWGKAAIIFDMDRTFDIVRLNQLLLGRLTQLLPSDIPLAQAISQISLGRLRVFRPDSSSQLAATISHLPNYHSAHLADDYIGLVAVDSVSTHYWPDRFTTEQLRPTRKPGTDAQAFTPPLRHILTALETFRRTHSVMIVLTNWGLHPVNTSFPVFYRQHLHPFPVPFPDSRPSAPRPDAAVAASQTSAVNMLTLTHHVTLCPAIVPRLHQDMEVESYAKGALKDEEIIASVRTPNSTTISEFVLYVTPDNVITG</sequence>
<dbReference type="PANTHER" id="PTHR46644:SF2">
    <property type="entry name" value="DNA REPAIR PROTEIN XRCC2"/>
    <property type="match status" value="1"/>
</dbReference>
<gene>
    <name evidence="1" type="primary">XRCC2</name>
    <name evidence="1" type="ORF">Hypma_015416</name>
</gene>
<dbReference type="Proteomes" id="UP000076154">
    <property type="component" value="Unassembled WGS sequence"/>
</dbReference>
<comment type="caution">
    <text evidence="1">The sequence shown here is derived from an EMBL/GenBank/DDBJ whole genome shotgun (WGS) entry which is preliminary data.</text>
</comment>
<dbReference type="PANTHER" id="PTHR46644">
    <property type="entry name" value="DNA REPAIR PROTEIN XRCC2"/>
    <property type="match status" value="1"/>
</dbReference>
<dbReference type="EMBL" id="LUEZ02000010">
    <property type="protein sequence ID" value="RDB29198.1"/>
    <property type="molecule type" value="Genomic_DNA"/>
</dbReference>
<dbReference type="InterPro" id="IPR027417">
    <property type="entry name" value="P-loop_NTPase"/>
</dbReference>
<dbReference type="SUPFAM" id="SSF52540">
    <property type="entry name" value="P-loop containing nucleoside triphosphate hydrolases"/>
    <property type="match status" value="1"/>
</dbReference>
<dbReference type="OrthoDB" id="420422at2759"/>